<comment type="subcellular location">
    <subcellularLocation>
        <location evidence="1">Cell membrane</location>
        <topology evidence="1">Multi-pass membrane protein</topology>
    </subcellularLocation>
</comment>
<dbReference type="AlphaFoldDB" id="A0A8I2C568"/>
<feature type="transmembrane region" description="Helical" evidence="6">
    <location>
        <begin position="333"/>
        <end position="351"/>
    </location>
</feature>
<dbReference type="Proteomes" id="UP000673383">
    <property type="component" value="Unassembled WGS sequence"/>
</dbReference>
<dbReference type="GO" id="GO:0005886">
    <property type="term" value="C:plasma membrane"/>
    <property type="evidence" value="ECO:0007669"/>
    <property type="project" value="UniProtKB-SubCell"/>
</dbReference>
<proteinExistence type="predicted"/>
<sequence>MLYREAGQFKATYAEDMAIFPIRQDRIALAVLLGIAFIGVPLLASFRIWPFSTDYLLWAILLPFLILALAAIGTNILVGYCGQISLGSGAFMAIGAYSAYKLATGIHIPLAWLGFAIAIPPLPVLASILLGGFMAAGAGILFGIPSLRIKGLYLAVATLAAQFFFDWAFLRLPWFTNYAPSGSVNAPELDFFGMVVRTPVERYLLCLTFATVMAVLAKNLVRGNLGRQWMAIRDMDIAAELIGIRPLYAKLTAFAVSSFIIGVAGALWAFVYLGSWEPLAFSIDRSLELLFMVIIGGLGSIMGSFIGAAFILIVPIMLNVIPTKLGLPLSTQAITHLQFIIFGSLICYLLIKEPHGFARLISIGKEKLRLWPFPY</sequence>
<accession>A0A8I2C568</accession>
<gene>
    <name evidence="7" type="ORF">JOH49_007958</name>
</gene>
<keyword evidence="4 6" id="KW-1133">Transmembrane helix</keyword>
<dbReference type="CDD" id="cd06581">
    <property type="entry name" value="TM_PBP1_LivM_like"/>
    <property type="match status" value="1"/>
</dbReference>
<feature type="transmembrane region" description="Helical" evidence="6">
    <location>
        <begin position="202"/>
        <end position="221"/>
    </location>
</feature>
<name>A0A8I2C568_BRAEL</name>
<feature type="transmembrane region" description="Helical" evidence="6">
    <location>
        <begin position="27"/>
        <end position="49"/>
    </location>
</feature>
<dbReference type="PANTHER" id="PTHR30482:SF5">
    <property type="entry name" value="ABC TRANSPORTER PERMEASE PROTEIN"/>
    <property type="match status" value="1"/>
</dbReference>
<evidence type="ECO:0000256" key="1">
    <source>
        <dbReference type="ARBA" id="ARBA00004651"/>
    </source>
</evidence>
<feature type="transmembrane region" description="Helical" evidence="6">
    <location>
        <begin position="55"/>
        <end position="78"/>
    </location>
</feature>
<dbReference type="EMBL" id="JAFICZ010000001">
    <property type="protein sequence ID" value="MBP1298205.1"/>
    <property type="molecule type" value="Genomic_DNA"/>
</dbReference>
<dbReference type="Pfam" id="PF02653">
    <property type="entry name" value="BPD_transp_2"/>
    <property type="match status" value="1"/>
</dbReference>
<dbReference type="RefSeq" id="WP_038379891.1">
    <property type="nucleotide sequence ID" value="NZ_CP126032.1"/>
</dbReference>
<dbReference type="PANTHER" id="PTHR30482">
    <property type="entry name" value="HIGH-AFFINITY BRANCHED-CHAIN AMINO ACID TRANSPORT SYSTEM PERMEASE"/>
    <property type="match status" value="1"/>
</dbReference>
<evidence type="ECO:0000313" key="7">
    <source>
        <dbReference type="EMBL" id="MBP1298205.1"/>
    </source>
</evidence>
<organism evidence="7 8">
    <name type="scientific">Bradyrhizobium elkanii</name>
    <dbReference type="NCBI Taxonomy" id="29448"/>
    <lineage>
        <taxon>Bacteria</taxon>
        <taxon>Pseudomonadati</taxon>
        <taxon>Pseudomonadota</taxon>
        <taxon>Alphaproteobacteria</taxon>
        <taxon>Hyphomicrobiales</taxon>
        <taxon>Nitrobacteraceae</taxon>
        <taxon>Bradyrhizobium</taxon>
    </lineage>
</organism>
<feature type="transmembrane region" description="Helical" evidence="6">
    <location>
        <begin position="291"/>
        <end position="321"/>
    </location>
</feature>
<comment type="caution">
    <text evidence="7">The sequence shown here is derived from an EMBL/GenBank/DDBJ whole genome shotgun (WGS) entry which is preliminary data.</text>
</comment>
<keyword evidence="3 6" id="KW-0812">Transmembrane</keyword>
<dbReference type="InterPro" id="IPR043428">
    <property type="entry name" value="LivM-like"/>
</dbReference>
<reference evidence="7" key="1">
    <citation type="submission" date="2021-02" db="EMBL/GenBank/DDBJ databases">
        <title>Genomic Encyclopedia of Type Strains, Phase IV (KMG-V): Genome sequencing to study the core and pangenomes of soil and plant-associated prokaryotes.</title>
        <authorList>
            <person name="Whitman W."/>
        </authorList>
    </citation>
    <scope>NUCLEOTIDE SEQUENCE</scope>
    <source>
        <strain evidence="7">USDA 406</strain>
    </source>
</reference>
<evidence type="ECO:0000256" key="2">
    <source>
        <dbReference type="ARBA" id="ARBA00022475"/>
    </source>
</evidence>
<keyword evidence="2" id="KW-1003">Cell membrane</keyword>
<dbReference type="InterPro" id="IPR001851">
    <property type="entry name" value="ABC_transp_permease"/>
</dbReference>
<feature type="transmembrane region" description="Helical" evidence="6">
    <location>
        <begin position="151"/>
        <end position="170"/>
    </location>
</feature>
<feature type="transmembrane region" description="Helical" evidence="6">
    <location>
        <begin position="251"/>
        <end position="271"/>
    </location>
</feature>
<dbReference type="GO" id="GO:0015658">
    <property type="term" value="F:branched-chain amino acid transmembrane transporter activity"/>
    <property type="evidence" value="ECO:0007669"/>
    <property type="project" value="InterPro"/>
</dbReference>
<evidence type="ECO:0000256" key="5">
    <source>
        <dbReference type="ARBA" id="ARBA00023136"/>
    </source>
</evidence>
<evidence type="ECO:0000256" key="4">
    <source>
        <dbReference type="ARBA" id="ARBA00022989"/>
    </source>
</evidence>
<keyword evidence="5 6" id="KW-0472">Membrane</keyword>
<evidence type="ECO:0000256" key="3">
    <source>
        <dbReference type="ARBA" id="ARBA00022692"/>
    </source>
</evidence>
<protein>
    <submittedName>
        <fullName evidence="7">Branched-chain amino acid transport system permease protein</fullName>
    </submittedName>
</protein>
<feature type="transmembrane region" description="Helical" evidence="6">
    <location>
        <begin position="125"/>
        <end position="144"/>
    </location>
</feature>
<evidence type="ECO:0000313" key="8">
    <source>
        <dbReference type="Proteomes" id="UP000673383"/>
    </source>
</evidence>
<evidence type="ECO:0000256" key="6">
    <source>
        <dbReference type="SAM" id="Phobius"/>
    </source>
</evidence>